<evidence type="ECO:0000313" key="2">
    <source>
        <dbReference type="EMBL" id="MFC4332788.1"/>
    </source>
</evidence>
<feature type="compositionally biased region" description="Low complexity" evidence="1">
    <location>
        <begin position="82"/>
        <end position="102"/>
    </location>
</feature>
<keyword evidence="3" id="KW-1185">Reference proteome</keyword>
<protein>
    <submittedName>
        <fullName evidence="2">DUF6624 domain-containing protein</fullName>
    </submittedName>
</protein>
<feature type="region of interest" description="Disordered" evidence="1">
    <location>
        <begin position="82"/>
        <end position="122"/>
    </location>
</feature>
<dbReference type="InterPro" id="IPR046732">
    <property type="entry name" value="DUF6624"/>
</dbReference>
<evidence type="ECO:0000313" key="3">
    <source>
        <dbReference type="Proteomes" id="UP001595824"/>
    </source>
</evidence>
<feature type="region of interest" description="Disordered" evidence="1">
    <location>
        <begin position="1"/>
        <end position="67"/>
    </location>
</feature>
<evidence type="ECO:0000256" key="1">
    <source>
        <dbReference type="SAM" id="MobiDB-lite"/>
    </source>
</evidence>
<dbReference type="EMBL" id="JBHSDP010000029">
    <property type="protein sequence ID" value="MFC4332788.1"/>
    <property type="molecule type" value="Genomic_DNA"/>
</dbReference>
<dbReference type="Pfam" id="PF20329">
    <property type="entry name" value="DUF6624"/>
    <property type="match status" value="1"/>
</dbReference>
<comment type="caution">
    <text evidence="2">The sequence shown here is derived from an EMBL/GenBank/DDBJ whole genome shotgun (WGS) entry which is preliminary data.</text>
</comment>
<feature type="compositionally biased region" description="Low complexity" evidence="1">
    <location>
        <begin position="38"/>
        <end position="67"/>
    </location>
</feature>
<gene>
    <name evidence="2" type="ORF">ACFPC0_34490</name>
</gene>
<dbReference type="Proteomes" id="UP001595824">
    <property type="component" value="Unassembled WGS sequence"/>
</dbReference>
<name>A0ABV8TPW1_9ACTN</name>
<proteinExistence type="predicted"/>
<dbReference type="RefSeq" id="WP_381744203.1">
    <property type="nucleotide sequence ID" value="NZ_JBHSDP010000029.1"/>
</dbReference>
<sequence>MTDHPAQAHAGTDTVARAAVPAPGGDRAYAPPVPRVPEPGTAAPDGPAADTAAGETAPGAAQAAPEGRLWQALTAMYASDTASDTASARAPRTGTGAGTAIGDTDDDGHPRDGRTAAPPDGRLRRALSALYTADPAAADVPAAALAAEGPRGAGEPGEAATAPFTAAVVQDLLCRAERDRRLTREAGAAPTPQRRRGVAECHRDNADALAGIVGRHGWPAAAAVGTEASTAALMILLHAPRLDLRLSCRDLIAQATADGRTPAVHLAYIADHCAVELGEPQFYGTRINPVTLRPYPVRLPRTLDERRQDVGLGPMEEQMRALRLRG</sequence>
<accession>A0ABV8TPW1</accession>
<reference evidence="3" key="1">
    <citation type="journal article" date="2019" name="Int. J. Syst. Evol. Microbiol.">
        <title>The Global Catalogue of Microorganisms (GCM) 10K type strain sequencing project: providing services to taxonomists for standard genome sequencing and annotation.</title>
        <authorList>
            <consortium name="The Broad Institute Genomics Platform"/>
            <consortium name="The Broad Institute Genome Sequencing Center for Infectious Disease"/>
            <person name="Wu L."/>
            <person name="Ma J."/>
        </authorList>
    </citation>
    <scope>NUCLEOTIDE SEQUENCE [LARGE SCALE GENOMIC DNA]</scope>
    <source>
        <strain evidence="3">PCU 347</strain>
    </source>
</reference>
<organism evidence="2 3">
    <name type="scientific">Streptomyces andamanensis</name>
    <dbReference type="NCBI Taxonomy" id="1565035"/>
    <lineage>
        <taxon>Bacteria</taxon>
        <taxon>Bacillati</taxon>
        <taxon>Actinomycetota</taxon>
        <taxon>Actinomycetes</taxon>
        <taxon>Kitasatosporales</taxon>
        <taxon>Streptomycetaceae</taxon>
        <taxon>Streptomyces</taxon>
    </lineage>
</organism>